<dbReference type="InterPro" id="IPR006319">
    <property type="entry name" value="PEP_synth"/>
</dbReference>
<evidence type="ECO:0000256" key="12">
    <source>
        <dbReference type="ARBA" id="ARBA00022842"/>
    </source>
</evidence>
<evidence type="ECO:0000256" key="5">
    <source>
        <dbReference type="ARBA" id="ARBA00011996"/>
    </source>
</evidence>
<organism evidence="17 18">
    <name type="scientific">Desulfobotulus mexicanus</name>
    <dbReference type="NCBI Taxonomy" id="2586642"/>
    <lineage>
        <taxon>Bacteria</taxon>
        <taxon>Pseudomonadati</taxon>
        <taxon>Thermodesulfobacteriota</taxon>
        <taxon>Desulfobacteria</taxon>
        <taxon>Desulfobacterales</taxon>
        <taxon>Desulfobacteraceae</taxon>
        <taxon>Desulfobotulus</taxon>
    </lineage>
</organism>
<keyword evidence="11" id="KW-0067">ATP-binding</keyword>
<comment type="similarity">
    <text evidence="4">Belongs to the PEP-utilizing enzyme family.</text>
</comment>
<evidence type="ECO:0000256" key="3">
    <source>
        <dbReference type="ARBA" id="ARBA00004742"/>
    </source>
</evidence>
<evidence type="ECO:0000256" key="14">
    <source>
        <dbReference type="ARBA" id="ARBA00047700"/>
    </source>
</evidence>
<dbReference type="GO" id="GO:0006094">
    <property type="term" value="P:gluconeogenesis"/>
    <property type="evidence" value="ECO:0007669"/>
    <property type="project" value="UniProtKB-UniPathway"/>
</dbReference>
<dbReference type="Proteomes" id="UP000321899">
    <property type="component" value="Unassembled WGS sequence"/>
</dbReference>
<comment type="catalytic activity">
    <reaction evidence="14">
        <text>pyruvate + ATP + H2O = phosphoenolpyruvate + AMP + phosphate + 2 H(+)</text>
        <dbReference type="Rhea" id="RHEA:11364"/>
        <dbReference type="ChEBI" id="CHEBI:15361"/>
        <dbReference type="ChEBI" id="CHEBI:15377"/>
        <dbReference type="ChEBI" id="CHEBI:15378"/>
        <dbReference type="ChEBI" id="CHEBI:30616"/>
        <dbReference type="ChEBI" id="CHEBI:43474"/>
        <dbReference type="ChEBI" id="CHEBI:58702"/>
        <dbReference type="ChEBI" id="CHEBI:456215"/>
        <dbReference type="EC" id="2.7.9.2"/>
    </reaction>
</comment>
<evidence type="ECO:0000259" key="15">
    <source>
        <dbReference type="Pfam" id="PF00391"/>
    </source>
</evidence>
<evidence type="ECO:0000256" key="9">
    <source>
        <dbReference type="ARBA" id="ARBA00022741"/>
    </source>
</evidence>
<keyword evidence="8" id="KW-0479">Metal-binding</keyword>
<keyword evidence="7" id="KW-0808">Transferase</keyword>
<evidence type="ECO:0000256" key="13">
    <source>
        <dbReference type="ARBA" id="ARBA00033470"/>
    </source>
</evidence>
<dbReference type="OrthoDB" id="9760711at2"/>
<feature type="domain" description="Pyruvate phosphate dikinase AMP/ATP-binding" evidence="16">
    <location>
        <begin position="131"/>
        <end position="413"/>
    </location>
</feature>
<name>A0A5Q4VG05_9BACT</name>
<sequence length="1046" mass="116639">MVWFQKNEDGNVCRLLPDAESEYLVRYHHFRSFLDHHRIALSHMADLDRTYYGSQPFTMQMVAHKCNDLFSEVESMVQILSMLSTEQYEYLSAIFRSLYRSVKDELHFASPTSTDPLTLEISQIGAVQSRIVGAKAANLARIQRELALTVPTGFAITTSAFHFFLQENGLLDKIDNALRHLAADDPASIESVGKKIQALIIESPLPAKILKAMEAATSTLSSDTAGNIHLAVRSSAIGEDGEISFAGQYTSVLNVPIEKLSEAYKQVLASKYSASALSYRLHHGLDEHETPMAVLVLKMVQPLFSGVLYSADPVGEDRQSIRISAVHGLGDTLVAGNISPQRTYRIKKSTFNVLETGGTDTSAPFPSETLFLRELWESAKVLEDSFQRPLDIEWALDHDHRLFILQVRPLIIADGTHEREYGTATEYADHPLLIEGGKCAAGGVVSGRVLVMTNTEAEGGLLNPYPDTILVARTASTSITPWMSKIRGIITDTGSVASHLASVAREFSVPALFDTETATTILADGQEITLWASQMRVYDGVVEELAKGMRPVKRPIFASPIHLRLQRLLDLISPLNLPEPDFPQFTQEECRTVHDIICYCNEMVIREMFHFRESVEHLQGAVHLRTSIPIDLHALNLGNGLRQGLTTCDDLNVHDVVSRPFRALWRGLSHPRLNWTKTITTSARNFIPRIVSQAIPQKNPQGGASYVLVSADYMNLGTRFNYHSVTVDTLCGTDPAYNYINLQFSGGADAYYSRCLRIQYMAAVLDRLGFETSTKGDFIEASLTRLDQNRMEESLEKLGYLLGTSQMLDLTQNTLEQVAALADSFFQDDDKLLNSQNENAPKGFYLITGNWKTAELNLETGILQNGSAFGSRISTGVSQAMTNLMGKRYQEMLDNIGAYYYFPLVAAMDSKMNDGRARVRVKPLSGVIDQAGGLAFAIRDWDNYFVFRINALEDNAILFEFKNGRRIERASTCTPIAGNQWHKLQVEISGHRVLAFLEDHPILEYSGSTNLYGYVGLWTKADSVTFFNEFVQERPDTMPQIFHITS</sequence>
<dbReference type="Gene3D" id="2.60.120.560">
    <property type="entry name" value="Exo-inulinase, domain 1"/>
    <property type="match status" value="1"/>
</dbReference>
<accession>A0A5Q4VG05</accession>
<evidence type="ECO:0000256" key="8">
    <source>
        <dbReference type="ARBA" id="ARBA00022723"/>
    </source>
</evidence>
<comment type="pathway">
    <text evidence="3">Carbohydrate biosynthesis; gluconeogenesis.</text>
</comment>
<dbReference type="SUPFAM" id="SSF56059">
    <property type="entry name" value="Glutathione synthetase ATP-binding domain-like"/>
    <property type="match status" value="1"/>
</dbReference>
<comment type="function">
    <text evidence="2">Catalyzes the phosphorylation of pyruvate to phosphoenolpyruvate.</text>
</comment>
<dbReference type="PANTHER" id="PTHR43030">
    <property type="entry name" value="PHOSPHOENOLPYRUVATE SYNTHASE"/>
    <property type="match status" value="1"/>
</dbReference>
<dbReference type="GO" id="GO:0008986">
    <property type="term" value="F:pyruvate, water dikinase activity"/>
    <property type="evidence" value="ECO:0007669"/>
    <property type="project" value="UniProtKB-EC"/>
</dbReference>
<dbReference type="EMBL" id="VDMB01000005">
    <property type="protein sequence ID" value="TYT75202.1"/>
    <property type="molecule type" value="Genomic_DNA"/>
</dbReference>
<keyword evidence="12" id="KW-0460">Magnesium</keyword>
<dbReference type="InterPro" id="IPR013815">
    <property type="entry name" value="ATP_grasp_subdomain_1"/>
</dbReference>
<dbReference type="UniPathway" id="UPA00138"/>
<gene>
    <name evidence="17" type="ORF">FIM25_05705</name>
</gene>
<dbReference type="InterPro" id="IPR008279">
    <property type="entry name" value="PEP-util_enz_mobile_dom"/>
</dbReference>
<dbReference type="InterPro" id="IPR036637">
    <property type="entry name" value="Phosphohistidine_dom_sf"/>
</dbReference>
<dbReference type="GO" id="GO:0046872">
    <property type="term" value="F:metal ion binding"/>
    <property type="evidence" value="ECO:0007669"/>
    <property type="project" value="UniProtKB-KW"/>
</dbReference>
<dbReference type="PANTHER" id="PTHR43030:SF1">
    <property type="entry name" value="PHOSPHOENOLPYRUVATE SYNTHASE"/>
    <property type="match status" value="1"/>
</dbReference>
<keyword evidence="18" id="KW-1185">Reference proteome</keyword>
<reference evidence="17 18" key="1">
    <citation type="submission" date="2019-06" db="EMBL/GenBank/DDBJ databases">
        <title>Desulfobotulus mexicanus sp. nov., a novel sulfate-reducing bacterium isolated from the sediment of an alkaline crater lake in Mexico.</title>
        <authorList>
            <person name="Hirschler-Rea A."/>
        </authorList>
    </citation>
    <scope>NUCLEOTIDE SEQUENCE [LARGE SCALE GENOMIC DNA]</scope>
    <source>
        <strain evidence="17 18">PAR22N</strain>
    </source>
</reference>
<dbReference type="Gene3D" id="3.50.30.10">
    <property type="entry name" value="Phosphohistidine domain"/>
    <property type="match status" value="1"/>
</dbReference>
<evidence type="ECO:0000313" key="18">
    <source>
        <dbReference type="Proteomes" id="UP000321899"/>
    </source>
</evidence>
<evidence type="ECO:0000256" key="10">
    <source>
        <dbReference type="ARBA" id="ARBA00022777"/>
    </source>
</evidence>
<dbReference type="SUPFAM" id="SSF52009">
    <property type="entry name" value="Phosphohistidine domain"/>
    <property type="match status" value="1"/>
</dbReference>
<keyword evidence="9" id="KW-0547">Nucleotide-binding</keyword>
<evidence type="ECO:0000256" key="4">
    <source>
        <dbReference type="ARBA" id="ARBA00007837"/>
    </source>
</evidence>
<proteinExistence type="inferred from homology"/>
<evidence type="ECO:0000256" key="6">
    <source>
        <dbReference type="ARBA" id="ARBA00021623"/>
    </source>
</evidence>
<evidence type="ECO:0000256" key="11">
    <source>
        <dbReference type="ARBA" id="ARBA00022840"/>
    </source>
</evidence>
<evidence type="ECO:0000259" key="16">
    <source>
        <dbReference type="Pfam" id="PF01326"/>
    </source>
</evidence>
<dbReference type="Gene3D" id="3.30.470.20">
    <property type="entry name" value="ATP-grasp fold, B domain"/>
    <property type="match status" value="2"/>
</dbReference>
<dbReference type="AlphaFoldDB" id="A0A5Q4VG05"/>
<feature type="domain" description="PEP-utilising enzyme mobile" evidence="15">
    <location>
        <begin position="466"/>
        <end position="530"/>
    </location>
</feature>
<evidence type="ECO:0000256" key="2">
    <source>
        <dbReference type="ARBA" id="ARBA00002988"/>
    </source>
</evidence>
<protein>
    <recommendedName>
        <fullName evidence="6">Phosphoenolpyruvate synthase</fullName>
        <ecNumber evidence="5">2.7.9.2</ecNumber>
    </recommendedName>
    <alternativeName>
        <fullName evidence="13">Pyruvate, water dikinase</fullName>
    </alternativeName>
</protein>
<evidence type="ECO:0000256" key="1">
    <source>
        <dbReference type="ARBA" id="ARBA00001946"/>
    </source>
</evidence>
<dbReference type="Pfam" id="PF01326">
    <property type="entry name" value="PPDK_N"/>
    <property type="match status" value="1"/>
</dbReference>
<keyword evidence="10" id="KW-0418">Kinase</keyword>
<evidence type="ECO:0000256" key="7">
    <source>
        <dbReference type="ARBA" id="ARBA00022679"/>
    </source>
</evidence>
<dbReference type="Pfam" id="PF00391">
    <property type="entry name" value="PEP-utilizers"/>
    <property type="match status" value="1"/>
</dbReference>
<dbReference type="Gene3D" id="3.30.1490.20">
    <property type="entry name" value="ATP-grasp fold, A domain"/>
    <property type="match status" value="1"/>
</dbReference>
<dbReference type="GO" id="GO:0005524">
    <property type="term" value="F:ATP binding"/>
    <property type="evidence" value="ECO:0007669"/>
    <property type="project" value="UniProtKB-KW"/>
</dbReference>
<evidence type="ECO:0000313" key="17">
    <source>
        <dbReference type="EMBL" id="TYT75202.1"/>
    </source>
</evidence>
<dbReference type="InterPro" id="IPR002192">
    <property type="entry name" value="PPDK_AMP/ATP-bd"/>
</dbReference>
<comment type="caution">
    <text evidence="17">The sequence shown here is derived from an EMBL/GenBank/DDBJ whole genome shotgun (WGS) entry which is preliminary data.</text>
</comment>
<dbReference type="EC" id="2.7.9.2" evidence="5"/>
<dbReference type="RefSeq" id="WP_139447202.1">
    <property type="nucleotide sequence ID" value="NZ_VDMB01000005.1"/>
</dbReference>
<comment type="cofactor">
    <cofactor evidence="1">
        <name>Mg(2+)</name>
        <dbReference type="ChEBI" id="CHEBI:18420"/>
    </cofactor>
</comment>